<dbReference type="PRINTS" id="PR00193">
    <property type="entry name" value="MYOSINHEAVY"/>
</dbReference>
<keyword evidence="13" id="KW-1185">Reference proteome</keyword>
<keyword evidence="2 8" id="KW-0547">Nucleotide-binding</keyword>
<dbReference type="GO" id="GO:0005737">
    <property type="term" value="C:cytoplasm"/>
    <property type="evidence" value="ECO:0007669"/>
    <property type="project" value="TreeGrafter"/>
</dbReference>
<dbReference type="Pfam" id="PF02736">
    <property type="entry name" value="Myosin_N"/>
    <property type="match status" value="1"/>
</dbReference>
<feature type="domain" description="Myosin motor" evidence="10">
    <location>
        <begin position="85"/>
        <end position="776"/>
    </location>
</feature>
<keyword evidence="4" id="KW-0175">Coiled coil</keyword>
<dbReference type="OrthoDB" id="312459at2759"/>
<keyword evidence="6 8" id="KW-0505">Motor protein</keyword>
<keyword evidence="3 8" id="KW-0067">ATP-binding</keyword>
<evidence type="ECO:0000313" key="13">
    <source>
        <dbReference type="Proteomes" id="UP000683360"/>
    </source>
</evidence>
<reference evidence="12" key="1">
    <citation type="submission" date="2021-03" db="EMBL/GenBank/DDBJ databases">
        <authorList>
            <person name="Bekaert M."/>
        </authorList>
    </citation>
    <scope>NUCLEOTIDE SEQUENCE</scope>
</reference>
<dbReference type="GO" id="GO:0051015">
    <property type="term" value="F:actin filament binding"/>
    <property type="evidence" value="ECO:0007669"/>
    <property type="project" value="InterPro"/>
</dbReference>
<dbReference type="InterPro" id="IPR002928">
    <property type="entry name" value="Myosin_tail"/>
</dbReference>
<feature type="region of interest" description="Disordered" evidence="9">
    <location>
        <begin position="1010"/>
        <end position="1042"/>
    </location>
</feature>
<evidence type="ECO:0000256" key="1">
    <source>
        <dbReference type="ARBA" id="ARBA00008314"/>
    </source>
</evidence>
<dbReference type="PANTHER" id="PTHR13140">
    <property type="entry name" value="MYOSIN"/>
    <property type="match status" value="1"/>
</dbReference>
<evidence type="ECO:0000256" key="5">
    <source>
        <dbReference type="ARBA" id="ARBA00023123"/>
    </source>
</evidence>
<name>A0A8S3T5S3_MYTED</name>
<evidence type="ECO:0000313" key="12">
    <source>
        <dbReference type="EMBL" id="CAG2228981.1"/>
    </source>
</evidence>
<dbReference type="InterPro" id="IPR027417">
    <property type="entry name" value="P-loop_NTPase"/>
</dbReference>
<dbReference type="GO" id="GO:0016459">
    <property type="term" value="C:myosin complex"/>
    <property type="evidence" value="ECO:0007669"/>
    <property type="project" value="UniProtKB-KW"/>
</dbReference>
<feature type="region of interest" description="Disordered" evidence="9">
    <location>
        <begin position="1060"/>
        <end position="1101"/>
    </location>
</feature>
<dbReference type="InterPro" id="IPR008989">
    <property type="entry name" value="Myosin_S1_N"/>
</dbReference>
<evidence type="ECO:0000259" key="10">
    <source>
        <dbReference type="PROSITE" id="PS51456"/>
    </source>
</evidence>
<dbReference type="FunFam" id="1.20.120.720:FF:000001">
    <property type="entry name" value="Myosin heavy chain, muscle"/>
    <property type="match status" value="1"/>
</dbReference>
<dbReference type="PANTHER" id="PTHR13140:SF857">
    <property type="entry name" value="MYOSIN-11"/>
    <property type="match status" value="1"/>
</dbReference>
<dbReference type="GO" id="GO:0016020">
    <property type="term" value="C:membrane"/>
    <property type="evidence" value="ECO:0007669"/>
    <property type="project" value="TreeGrafter"/>
</dbReference>
<comment type="similarity">
    <text evidence="1 8">Belongs to the TRAFAC class myosin-kinesin ATPase superfamily. Myosin family.</text>
</comment>
<dbReference type="AlphaFoldDB" id="A0A8S3T5S3"/>
<sequence>MASQIDPKDPDYPYLMVDRKKLLAQQTKEFDGKKMCWIPDDKEGFVKAEIQSTKGDDITVKCIDSNQDRTVKKDDLQQMNPPKYEMIEDMANMTFLNEASVLHNLRARYSNSLIYTYSGLFCIAVNPYRRLPIYTDSVVAKFKGKRKTEMPPHLFSVADNAYQSMVQDRENQSCLITGESGAGKTENTKKVIMYFAKVAASLGKKSDEESAAASKKGSLEDQIIQANPVLEAYGNAKTTRNNNSSRFGKFIRIHFGPDGKIAGADIETYLLEKSRVTFCLSAERNYHVFYQLLTPAMADNHEMMLVTPDPALYTFINQGALTVDSINDTEEMKAMDEAFDILGFSNEEKKSCYKCTAAILHMGEMKFKQRGEQAEPDGTTEAEKVSFLLGVNSNDFIKSLVKPKIKVGTEVVAQSRTKDQVVNSISAMSKSLYDRVFNWLVKRVNTSLDTKAKRNYYIGVLDIAGFEIFDFNTFEQLCINYTNERLQQFFNYTMFVLEQEEYKKEGIQWEFINFGMDLQACIDLIEKPMGILSILEEQCMFPKADDKSLKEMMFGQHMGKSPNFTKPGKASKGKNGDFELHHYAGVVPYNLKGWLDKNKDPINETVVALLQQSKEHLVQTLFAAETPAEGAGGPKKKKKSSAFQTISAVHRESLNKLMKNLYATHPHFVRCIIPNELKQPGLIDAALVLNQLQCNGVLEGIRICRKGFPSRIIYAEFKQRYSILAASAVPQGFVDGKVVTEKVLLALQLDPAEYKLGGTKVFFKAGVLGNLEGMRDERLGAIISMMQAHVRAFLIRKAYKKLQDQRVGLSVIQRNIRKWLLLRNWTWWKMYAKVKPMLNIAREEEEMQKKLEEMNKMSEDLAKVEKVKKELEMKNVELLEQKNEAYLQLQSEQDNVIDLEQRVEQLIQQKAEFESQMKEMDERLLDEEDAAAELEGLKKKMEGENSELKRDIEDLETSLTKDAEINSLNSRIEECEGVNAQQNRKIKDLQQIIEELEEELDAERAARAKVEKQRSELSRELDELSSQLEEQGGATQAQVDLNKKREQELIRLRREMEEMTLHNESQIAQFRKKQQESANEMADQIDQLNKLKSRLEKEKKT</sequence>
<dbReference type="Gene3D" id="3.40.850.10">
    <property type="entry name" value="Kinesin motor domain"/>
    <property type="match status" value="1"/>
</dbReference>
<dbReference type="GO" id="GO:0005524">
    <property type="term" value="F:ATP binding"/>
    <property type="evidence" value="ECO:0007669"/>
    <property type="project" value="UniProtKB-UniRule"/>
</dbReference>
<dbReference type="Gene3D" id="1.20.120.720">
    <property type="entry name" value="Myosin VI head, motor domain, U50 subdomain"/>
    <property type="match status" value="1"/>
</dbReference>
<dbReference type="SMART" id="SM00242">
    <property type="entry name" value="MYSc"/>
    <property type="match status" value="1"/>
</dbReference>
<proteinExistence type="inferred from homology"/>
<dbReference type="PROSITE" id="PS51456">
    <property type="entry name" value="MYOSIN_MOTOR"/>
    <property type="match status" value="1"/>
</dbReference>
<dbReference type="Gene3D" id="1.20.58.530">
    <property type="match status" value="1"/>
</dbReference>
<dbReference type="InterPro" id="IPR004009">
    <property type="entry name" value="SH3_Myosin"/>
</dbReference>
<evidence type="ECO:0000256" key="9">
    <source>
        <dbReference type="SAM" id="MobiDB-lite"/>
    </source>
</evidence>
<feature type="binding site" evidence="8">
    <location>
        <begin position="178"/>
        <end position="185"/>
    </location>
    <ligand>
        <name>ATP</name>
        <dbReference type="ChEBI" id="CHEBI:30616"/>
    </ligand>
</feature>
<evidence type="ECO:0000256" key="3">
    <source>
        <dbReference type="ARBA" id="ARBA00022840"/>
    </source>
</evidence>
<dbReference type="FunFam" id="3.40.850.10:FF:000024">
    <property type="entry name" value="Myosin heavy chain, isoform J"/>
    <property type="match status" value="1"/>
</dbReference>
<dbReference type="SUPFAM" id="SSF90257">
    <property type="entry name" value="Myosin rod fragments"/>
    <property type="match status" value="2"/>
</dbReference>
<feature type="domain" description="Myosin N-terminal SH3-like" evidence="11">
    <location>
        <begin position="31"/>
        <end position="81"/>
    </location>
</feature>
<dbReference type="FunFam" id="2.30.30.360:FF:000001">
    <property type="entry name" value="Myosin heavy chain"/>
    <property type="match status" value="1"/>
</dbReference>
<evidence type="ECO:0000256" key="7">
    <source>
        <dbReference type="ARBA" id="ARBA00023203"/>
    </source>
</evidence>
<dbReference type="SUPFAM" id="SSF52540">
    <property type="entry name" value="P-loop containing nucleoside triphosphate hydrolases"/>
    <property type="match status" value="1"/>
</dbReference>
<dbReference type="CDD" id="cd01377">
    <property type="entry name" value="MYSc_class_II"/>
    <property type="match status" value="1"/>
</dbReference>
<dbReference type="Gene3D" id="1.10.10.820">
    <property type="match status" value="1"/>
</dbReference>
<evidence type="ECO:0000256" key="6">
    <source>
        <dbReference type="ARBA" id="ARBA00023175"/>
    </source>
</evidence>
<comment type="caution">
    <text evidence="12">The sequence shown here is derived from an EMBL/GenBank/DDBJ whole genome shotgun (WGS) entry which is preliminary data.</text>
</comment>
<organism evidence="12 13">
    <name type="scientific">Mytilus edulis</name>
    <name type="common">Blue mussel</name>
    <dbReference type="NCBI Taxonomy" id="6550"/>
    <lineage>
        <taxon>Eukaryota</taxon>
        <taxon>Metazoa</taxon>
        <taxon>Spiralia</taxon>
        <taxon>Lophotrochozoa</taxon>
        <taxon>Mollusca</taxon>
        <taxon>Bivalvia</taxon>
        <taxon>Autobranchia</taxon>
        <taxon>Pteriomorphia</taxon>
        <taxon>Mytilida</taxon>
        <taxon>Mytiloidea</taxon>
        <taxon>Mytilidae</taxon>
        <taxon>Mytilinae</taxon>
        <taxon>Mytilus</taxon>
    </lineage>
</organism>
<dbReference type="FunFam" id="1.20.58.530:FF:000001">
    <property type="entry name" value="Myosin heavy chain"/>
    <property type="match status" value="1"/>
</dbReference>
<dbReference type="GO" id="GO:0007015">
    <property type="term" value="P:actin filament organization"/>
    <property type="evidence" value="ECO:0007669"/>
    <property type="project" value="TreeGrafter"/>
</dbReference>
<gene>
    <name evidence="12" type="ORF">MEDL_41894</name>
</gene>
<dbReference type="PROSITE" id="PS51844">
    <property type="entry name" value="SH3_LIKE"/>
    <property type="match status" value="1"/>
</dbReference>
<dbReference type="Gene3D" id="1.20.5.340">
    <property type="match status" value="2"/>
</dbReference>
<dbReference type="EMBL" id="CAJPWZ010002013">
    <property type="protein sequence ID" value="CAG2228981.1"/>
    <property type="molecule type" value="Genomic_DNA"/>
</dbReference>
<dbReference type="Gene3D" id="2.30.30.360">
    <property type="entry name" value="Myosin S1 fragment, N-terminal"/>
    <property type="match status" value="1"/>
</dbReference>
<keyword evidence="7 8" id="KW-0009">Actin-binding</keyword>
<evidence type="ECO:0000256" key="2">
    <source>
        <dbReference type="ARBA" id="ARBA00022741"/>
    </source>
</evidence>
<keyword evidence="5 8" id="KW-0518">Myosin</keyword>
<dbReference type="GO" id="GO:0000146">
    <property type="term" value="F:microfilament motor activity"/>
    <property type="evidence" value="ECO:0007669"/>
    <property type="project" value="TreeGrafter"/>
</dbReference>
<dbReference type="FunFam" id="1.20.5.4820:FF:000002">
    <property type="entry name" value="Myosin heavy chain 10"/>
    <property type="match status" value="1"/>
</dbReference>
<evidence type="ECO:0000259" key="11">
    <source>
        <dbReference type="PROSITE" id="PS51844"/>
    </source>
</evidence>
<accession>A0A8S3T5S3</accession>
<feature type="region of interest" description="Actin-binding" evidence="8">
    <location>
        <begin position="654"/>
        <end position="676"/>
    </location>
</feature>
<feature type="compositionally biased region" description="Basic and acidic residues" evidence="9">
    <location>
        <begin position="1010"/>
        <end position="1022"/>
    </location>
</feature>
<dbReference type="Pfam" id="PF01576">
    <property type="entry name" value="Myosin_tail_1"/>
    <property type="match status" value="1"/>
</dbReference>
<dbReference type="PROSITE" id="PS50096">
    <property type="entry name" value="IQ"/>
    <property type="match status" value="1"/>
</dbReference>
<evidence type="ECO:0000256" key="8">
    <source>
        <dbReference type="PROSITE-ProRule" id="PRU00782"/>
    </source>
</evidence>
<dbReference type="Gene3D" id="1.20.5.4820">
    <property type="match status" value="1"/>
</dbReference>
<dbReference type="FunFam" id="1.10.10.820:FF:000001">
    <property type="entry name" value="Myosin heavy chain"/>
    <property type="match status" value="1"/>
</dbReference>
<evidence type="ECO:0000256" key="4">
    <source>
        <dbReference type="ARBA" id="ARBA00023054"/>
    </source>
</evidence>
<protein>
    <submittedName>
        <fullName evidence="12">MYH6_7</fullName>
    </submittedName>
</protein>
<dbReference type="InterPro" id="IPR001609">
    <property type="entry name" value="Myosin_head_motor_dom-like"/>
</dbReference>
<dbReference type="Pfam" id="PF00063">
    <property type="entry name" value="Myosin_head"/>
    <property type="match status" value="1"/>
</dbReference>
<dbReference type="Proteomes" id="UP000683360">
    <property type="component" value="Unassembled WGS sequence"/>
</dbReference>
<dbReference type="InterPro" id="IPR036961">
    <property type="entry name" value="Kinesin_motor_dom_sf"/>
</dbReference>